<evidence type="ECO:0000313" key="1">
    <source>
        <dbReference type="EMBL" id="QHU08339.1"/>
    </source>
</evidence>
<sequence>MSWNAYTVDMFIDSLSGDLWLWDILLQTWVFSGVVLDLDVIASLIDEN</sequence>
<organism evidence="1">
    <name type="scientific">viral metagenome</name>
    <dbReference type="NCBI Taxonomy" id="1070528"/>
    <lineage>
        <taxon>unclassified sequences</taxon>
        <taxon>metagenomes</taxon>
        <taxon>organismal metagenomes</taxon>
    </lineage>
</organism>
<accession>A0A6C0JRZ5</accession>
<protein>
    <submittedName>
        <fullName evidence="1">Uncharacterized protein</fullName>
    </submittedName>
</protein>
<dbReference type="EMBL" id="MN740696">
    <property type="protein sequence ID" value="QHU08339.1"/>
    <property type="molecule type" value="Genomic_DNA"/>
</dbReference>
<dbReference type="AlphaFoldDB" id="A0A6C0JRZ5"/>
<name>A0A6C0JRZ5_9ZZZZ</name>
<proteinExistence type="predicted"/>
<reference evidence="1" key="1">
    <citation type="journal article" date="2020" name="Nature">
        <title>Giant virus diversity and host interactions through global metagenomics.</title>
        <authorList>
            <person name="Schulz F."/>
            <person name="Roux S."/>
            <person name="Paez-Espino D."/>
            <person name="Jungbluth S."/>
            <person name="Walsh D.A."/>
            <person name="Denef V.J."/>
            <person name="McMahon K.D."/>
            <person name="Konstantinidis K.T."/>
            <person name="Eloe-Fadrosh E.A."/>
            <person name="Kyrpides N.C."/>
            <person name="Woyke T."/>
        </authorList>
    </citation>
    <scope>NUCLEOTIDE SEQUENCE</scope>
    <source>
        <strain evidence="1">GVMAG-S-1062768-28</strain>
    </source>
</reference>